<evidence type="ECO:0000313" key="4">
    <source>
        <dbReference type="Proteomes" id="UP000051952"/>
    </source>
</evidence>
<dbReference type="AlphaFoldDB" id="A0A0S4JWZ6"/>
<feature type="compositionally biased region" description="Polar residues" evidence="1">
    <location>
        <begin position="41"/>
        <end position="58"/>
    </location>
</feature>
<sequence length="300" mass="34763">MCYFSSGSSVVMTFFVSYDAQSIIRSPARTIKNPRTKKETMTPSNHNRWNGRSRTNQGIGKRKSSFFFSRCPSYFISQITKQHFLRSSRGCPEHPPTTKQYILHVLLFLQTHHIGESLYCFFFIYFPLHVIGVYPLSFECFFLSILFPLFIQLKKSFSRRNPSIIRLFLYNSRPHHIIRYLYSLHVPRYFVFDALYPRSSNAVFACRQTQLSSSRFLPIACVLFIGAKGVTNQIVDVAIRVGLVVLYVFQPRSYTSLAFEEVFALLFVCFVSWHFSLAPSLPSLVDVHTKVIGPFLKRPD</sequence>
<evidence type="ECO:0000256" key="1">
    <source>
        <dbReference type="SAM" id="MobiDB-lite"/>
    </source>
</evidence>
<evidence type="ECO:0000256" key="2">
    <source>
        <dbReference type="SAM" id="Phobius"/>
    </source>
</evidence>
<feature type="transmembrane region" description="Helical" evidence="2">
    <location>
        <begin position="132"/>
        <end position="151"/>
    </location>
</feature>
<protein>
    <submittedName>
        <fullName evidence="3">Transmembrane protein, putative</fullName>
    </submittedName>
</protein>
<gene>
    <name evidence="3" type="ORF">BSAL_45940</name>
</gene>
<feature type="transmembrane region" description="Helical" evidence="2">
    <location>
        <begin position="257"/>
        <end position="275"/>
    </location>
</feature>
<accession>A0A0S4JWZ6</accession>
<keyword evidence="2" id="KW-0472">Membrane</keyword>
<reference evidence="4" key="1">
    <citation type="submission" date="2015-09" db="EMBL/GenBank/DDBJ databases">
        <authorList>
            <consortium name="Pathogen Informatics"/>
        </authorList>
    </citation>
    <scope>NUCLEOTIDE SEQUENCE [LARGE SCALE GENOMIC DNA]</scope>
    <source>
        <strain evidence="4">Lake Konstanz</strain>
    </source>
</reference>
<keyword evidence="4" id="KW-1185">Reference proteome</keyword>
<name>A0A0S4JWZ6_BODSA</name>
<dbReference type="VEuPathDB" id="TriTrypDB:BSAL_45940"/>
<feature type="region of interest" description="Disordered" evidence="1">
    <location>
        <begin position="35"/>
        <end position="58"/>
    </location>
</feature>
<keyword evidence="2" id="KW-1133">Transmembrane helix</keyword>
<proteinExistence type="predicted"/>
<dbReference type="EMBL" id="CYKH01002213">
    <property type="protein sequence ID" value="CUG93973.1"/>
    <property type="molecule type" value="Genomic_DNA"/>
</dbReference>
<dbReference type="Proteomes" id="UP000051952">
    <property type="component" value="Unassembled WGS sequence"/>
</dbReference>
<evidence type="ECO:0000313" key="3">
    <source>
        <dbReference type="EMBL" id="CUG93973.1"/>
    </source>
</evidence>
<organism evidence="3 4">
    <name type="scientific">Bodo saltans</name>
    <name type="common">Flagellated protozoan</name>
    <dbReference type="NCBI Taxonomy" id="75058"/>
    <lineage>
        <taxon>Eukaryota</taxon>
        <taxon>Discoba</taxon>
        <taxon>Euglenozoa</taxon>
        <taxon>Kinetoplastea</taxon>
        <taxon>Metakinetoplastina</taxon>
        <taxon>Eubodonida</taxon>
        <taxon>Bodonidae</taxon>
        <taxon>Bodo</taxon>
    </lineage>
</organism>
<keyword evidence="2 3" id="KW-0812">Transmembrane</keyword>